<comment type="caution">
    <text evidence="11">The sequence shown here is derived from an EMBL/GenBank/DDBJ whole genome shotgun (WGS) entry which is preliminary data.</text>
</comment>
<dbReference type="CDD" id="cd06530">
    <property type="entry name" value="S26_SPase_I"/>
    <property type="match status" value="1"/>
</dbReference>
<evidence type="ECO:0000256" key="9">
    <source>
        <dbReference type="RuleBase" id="RU362042"/>
    </source>
</evidence>
<dbReference type="PRINTS" id="PR00727">
    <property type="entry name" value="LEADERPTASE"/>
</dbReference>
<dbReference type="InterPro" id="IPR000223">
    <property type="entry name" value="Pept_S26A_signal_pept_1"/>
</dbReference>
<evidence type="ECO:0000256" key="2">
    <source>
        <dbReference type="ARBA" id="ARBA00009370"/>
    </source>
</evidence>
<keyword evidence="8" id="KW-0812">Transmembrane</keyword>
<dbReference type="InterPro" id="IPR019758">
    <property type="entry name" value="Pept_S26A_signal_pept_1_CS"/>
</dbReference>
<comment type="subcellular location">
    <subcellularLocation>
        <location evidence="9">Membrane</location>
        <topology evidence="9">Multi-pass membrane protein</topology>
    </subcellularLocation>
</comment>
<comment type="similarity">
    <text evidence="2 9">Belongs to the peptidase S26 family.</text>
</comment>
<dbReference type="InterPro" id="IPR019757">
    <property type="entry name" value="Pept_S26A_signal_pept_1_Lys-AS"/>
</dbReference>
<dbReference type="PANTHER" id="PTHR43390">
    <property type="entry name" value="SIGNAL PEPTIDASE I"/>
    <property type="match status" value="1"/>
</dbReference>
<dbReference type="Gene3D" id="2.10.109.10">
    <property type="entry name" value="Umud Fragment, subunit A"/>
    <property type="match status" value="1"/>
</dbReference>
<dbReference type="InterPro" id="IPR019756">
    <property type="entry name" value="Pept_S26A_signal_pept_1_Ser-AS"/>
</dbReference>
<keyword evidence="12" id="KW-1185">Reference proteome</keyword>
<keyword evidence="8" id="KW-1133">Transmembrane helix</keyword>
<evidence type="ECO:0000259" key="10">
    <source>
        <dbReference type="Pfam" id="PF10502"/>
    </source>
</evidence>
<evidence type="ECO:0000313" key="12">
    <source>
        <dbReference type="Proteomes" id="UP000078228"/>
    </source>
</evidence>
<dbReference type="OrthoDB" id="9815782at2"/>
<feature type="active site" evidence="7">
    <location>
        <position position="138"/>
    </location>
</feature>
<comment type="catalytic activity">
    <reaction evidence="1 8">
        <text>Cleavage of hydrophobic, N-terminal signal or leader sequences from secreted and periplasmic proteins.</text>
        <dbReference type="EC" id="3.4.21.89"/>
    </reaction>
</comment>
<evidence type="ECO:0000256" key="7">
    <source>
        <dbReference type="PIRSR" id="PIRSR600223-1"/>
    </source>
</evidence>
<evidence type="ECO:0000256" key="1">
    <source>
        <dbReference type="ARBA" id="ARBA00000677"/>
    </source>
</evidence>
<dbReference type="SUPFAM" id="SSF51306">
    <property type="entry name" value="LexA/Signal peptidase"/>
    <property type="match status" value="1"/>
</dbReference>
<dbReference type="InterPro" id="IPR019533">
    <property type="entry name" value="Peptidase_S26"/>
</dbReference>
<dbReference type="PROSITE" id="PS00761">
    <property type="entry name" value="SPASE_I_3"/>
    <property type="match status" value="1"/>
</dbReference>
<feature type="active site" evidence="7">
    <location>
        <position position="193"/>
    </location>
</feature>
<dbReference type="Proteomes" id="UP000078228">
    <property type="component" value="Unassembled WGS sequence"/>
</dbReference>
<evidence type="ECO:0000256" key="8">
    <source>
        <dbReference type="RuleBase" id="RU003993"/>
    </source>
</evidence>
<dbReference type="EC" id="3.4.21.89" evidence="3 8"/>
<dbReference type="PATRIC" id="fig|480.237.peg.841"/>
<keyword evidence="6 8" id="KW-0378">Hydrolase</keyword>
<evidence type="ECO:0000256" key="5">
    <source>
        <dbReference type="ARBA" id="ARBA00022670"/>
    </source>
</evidence>
<dbReference type="Pfam" id="PF10502">
    <property type="entry name" value="Peptidase_S26"/>
    <property type="match status" value="1"/>
</dbReference>
<feature type="domain" description="Peptidase S26" evidence="10">
    <location>
        <begin position="108"/>
        <end position="345"/>
    </location>
</feature>
<dbReference type="InterPro" id="IPR036286">
    <property type="entry name" value="LexA/Signal_pep-like_sf"/>
</dbReference>
<dbReference type="PROSITE" id="PS00760">
    <property type="entry name" value="SPASE_I_2"/>
    <property type="match status" value="1"/>
</dbReference>
<gene>
    <name evidence="11" type="ORF">AO384_0173</name>
</gene>
<feature type="transmembrane region" description="Helical" evidence="8">
    <location>
        <begin position="6"/>
        <end position="22"/>
    </location>
</feature>
<accession>A0A198UNJ9</accession>
<dbReference type="GO" id="GO:0004252">
    <property type="term" value="F:serine-type endopeptidase activity"/>
    <property type="evidence" value="ECO:0007669"/>
    <property type="project" value="InterPro"/>
</dbReference>
<dbReference type="PANTHER" id="PTHR43390:SF1">
    <property type="entry name" value="CHLOROPLAST PROCESSING PEPTIDASE"/>
    <property type="match status" value="1"/>
</dbReference>
<dbReference type="GO" id="GO:0006465">
    <property type="term" value="P:signal peptide processing"/>
    <property type="evidence" value="ECO:0007669"/>
    <property type="project" value="InterPro"/>
</dbReference>
<organism evidence="11 12">
    <name type="scientific">Moraxella catarrhalis</name>
    <name type="common">Branhamella catarrhalis</name>
    <dbReference type="NCBI Taxonomy" id="480"/>
    <lineage>
        <taxon>Bacteria</taxon>
        <taxon>Pseudomonadati</taxon>
        <taxon>Pseudomonadota</taxon>
        <taxon>Gammaproteobacteria</taxon>
        <taxon>Moraxellales</taxon>
        <taxon>Moraxellaceae</taxon>
        <taxon>Moraxella</taxon>
    </lineage>
</organism>
<evidence type="ECO:0000313" key="11">
    <source>
        <dbReference type="EMBL" id="OAU97926.1"/>
    </source>
</evidence>
<keyword evidence="8" id="KW-0472">Membrane</keyword>
<dbReference type="AlphaFoldDB" id="A0A198UNJ9"/>
<sequence length="364" mass="40631">MNFDINLIIVPITLAFLVIWLADKLALKQHLAVKQHDKAVKFAETQFSMHQQRLESALASHGMRADAQSYTPDAHAPSDVQAAYQDFHASRVKLATLQGNPASETKLVRWAYEFLPVLLAIVIVRAFIVEPFNIPSSSMVPTLYTGDFIAVNKSAYGLRLPITHTKILDTGSPERGDVAVFRYPVNDNIYFIKRVIGLPGDTVSFNRGVLSINGEKVGSAAANYQMPSALLDKMMPNMIHGQLLSDVDRANWGRQEEHLARYQTENLGGHTYTVRYLADMNSSAQAPFLMAHSKELAASGGERWSIEVPKGQYFVMGDNRDRSDDGRFWGFVPESNLSGKATYIWMHKEPGFKLPNFERNGAID</sequence>
<evidence type="ECO:0000256" key="4">
    <source>
        <dbReference type="ARBA" id="ARBA00019232"/>
    </source>
</evidence>
<name>A0A198UNJ9_MORCA</name>
<dbReference type="NCBIfam" id="TIGR02227">
    <property type="entry name" value="sigpep_I_bact"/>
    <property type="match status" value="1"/>
</dbReference>
<evidence type="ECO:0000256" key="6">
    <source>
        <dbReference type="ARBA" id="ARBA00022801"/>
    </source>
</evidence>
<protein>
    <recommendedName>
        <fullName evidence="4 8">Signal peptidase I</fullName>
        <ecNumber evidence="3 8">3.4.21.89</ecNumber>
    </recommendedName>
</protein>
<evidence type="ECO:0000256" key="3">
    <source>
        <dbReference type="ARBA" id="ARBA00013208"/>
    </source>
</evidence>
<dbReference type="PROSITE" id="PS00501">
    <property type="entry name" value="SPASE_I_1"/>
    <property type="match status" value="1"/>
</dbReference>
<proteinExistence type="inferred from homology"/>
<dbReference type="GO" id="GO:0009003">
    <property type="term" value="F:signal peptidase activity"/>
    <property type="evidence" value="ECO:0007669"/>
    <property type="project" value="UniProtKB-EC"/>
</dbReference>
<keyword evidence="5 8" id="KW-0645">Protease</keyword>
<reference evidence="11 12" key="1">
    <citation type="journal article" date="2016" name="Genome Biol. Evol.">
        <title>Comparative Genomic Analyses of the Moraxella catarrhalis Serosensitive and Seroresistant Lineages Demonstrate Their Independent Evolution.</title>
        <authorList>
            <person name="Earl J.P."/>
            <person name="de Vries S.P."/>
            <person name="Ahmed A."/>
            <person name="Powell E."/>
            <person name="Schultz M.P."/>
            <person name="Hermans P.W."/>
            <person name="Hill D.J."/>
            <person name="Zhou Z."/>
            <person name="Constantinidou C.I."/>
            <person name="Hu F.Z."/>
            <person name="Bootsma H.J."/>
            <person name="Ehrlich G.D."/>
        </authorList>
    </citation>
    <scope>NUCLEOTIDE SEQUENCE [LARGE SCALE GENOMIC DNA]</scope>
    <source>
        <strain evidence="11 12">Z7542</strain>
    </source>
</reference>
<dbReference type="RefSeq" id="WP_064610673.1">
    <property type="nucleotide sequence ID" value="NZ_LXHB01000048.1"/>
</dbReference>
<feature type="transmembrane region" description="Helical" evidence="8">
    <location>
        <begin position="110"/>
        <end position="128"/>
    </location>
</feature>
<dbReference type="EMBL" id="LXHC01000004">
    <property type="protein sequence ID" value="OAU97926.1"/>
    <property type="molecule type" value="Genomic_DNA"/>
</dbReference>
<dbReference type="GO" id="GO:0016020">
    <property type="term" value="C:membrane"/>
    <property type="evidence" value="ECO:0007669"/>
    <property type="project" value="UniProtKB-SubCell"/>
</dbReference>